<dbReference type="InterPro" id="IPR050181">
    <property type="entry name" value="Cold_shock_domain"/>
</dbReference>
<dbReference type="EMBL" id="LAZR01006970">
    <property type="protein sequence ID" value="KKM88341.1"/>
    <property type="molecule type" value="Genomic_DNA"/>
</dbReference>
<evidence type="ECO:0000313" key="2">
    <source>
        <dbReference type="EMBL" id="KKM88341.1"/>
    </source>
</evidence>
<name>A0A0F9LMG2_9ZZZZ</name>
<dbReference type="InterPro" id="IPR011129">
    <property type="entry name" value="CSD"/>
</dbReference>
<dbReference type="AlphaFoldDB" id="A0A0F9LMG2"/>
<gene>
    <name evidence="2" type="ORF">LCGC14_1259690</name>
</gene>
<dbReference type="Gene3D" id="2.40.50.140">
    <property type="entry name" value="Nucleic acid-binding proteins"/>
    <property type="match status" value="1"/>
</dbReference>
<feature type="domain" description="CSD" evidence="1">
    <location>
        <begin position="24"/>
        <end position="87"/>
    </location>
</feature>
<dbReference type="PRINTS" id="PR00050">
    <property type="entry name" value="COLDSHOCK"/>
</dbReference>
<dbReference type="SUPFAM" id="SSF50249">
    <property type="entry name" value="Nucleic acid-binding proteins"/>
    <property type="match status" value="1"/>
</dbReference>
<dbReference type="InterPro" id="IPR012340">
    <property type="entry name" value="NA-bd_OB-fold"/>
</dbReference>
<evidence type="ECO:0000259" key="1">
    <source>
        <dbReference type="PROSITE" id="PS51857"/>
    </source>
</evidence>
<dbReference type="SMART" id="SM00357">
    <property type="entry name" value="CSP"/>
    <property type="match status" value="1"/>
</dbReference>
<dbReference type="Pfam" id="PF00313">
    <property type="entry name" value="CSD"/>
    <property type="match status" value="1"/>
</dbReference>
<dbReference type="PROSITE" id="PS51857">
    <property type="entry name" value="CSD_2"/>
    <property type="match status" value="1"/>
</dbReference>
<proteinExistence type="predicted"/>
<comment type="caution">
    <text evidence="2">The sequence shown here is derived from an EMBL/GenBank/DDBJ whole genome shotgun (WGS) entry which is preliminary data.</text>
</comment>
<organism evidence="2">
    <name type="scientific">marine sediment metagenome</name>
    <dbReference type="NCBI Taxonomy" id="412755"/>
    <lineage>
        <taxon>unclassified sequences</taxon>
        <taxon>metagenomes</taxon>
        <taxon>ecological metagenomes</taxon>
    </lineage>
</organism>
<reference evidence="2" key="1">
    <citation type="journal article" date="2015" name="Nature">
        <title>Complex archaea that bridge the gap between prokaryotes and eukaryotes.</title>
        <authorList>
            <person name="Spang A."/>
            <person name="Saw J.H."/>
            <person name="Jorgensen S.L."/>
            <person name="Zaremba-Niedzwiedzka K."/>
            <person name="Martijn J."/>
            <person name="Lind A.E."/>
            <person name="van Eijk R."/>
            <person name="Schleper C."/>
            <person name="Guy L."/>
            <person name="Ettema T.J."/>
        </authorList>
    </citation>
    <scope>NUCLEOTIDE SEQUENCE</scope>
</reference>
<dbReference type="CDD" id="cd04458">
    <property type="entry name" value="CSP_CDS"/>
    <property type="match status" value="1"/>
</dbReference>
<dbReference type="PROSITE" id="PS51257">
    <property type="entry name" value="PROKAR_LIPOPROTEIN"/>
    <property type="match status" value="1"/>
</dbReference>
<dbReference type="PANTHER" id="PTHR11544">
    <property type="entry name" value="COLD SHOCK DOMAIN CONTAINING PROTEINS"/>
    <property type="match status" value="1"/>
</dbReference>
<accession>A0A0F9LMG2</accession>
<dbReference type="InterPro" id="IPR002059">
    <property type="entry name" value="CSP_DNA-bd"/>
</dbReference>
<dbReference type="GO" id="GO:0003676">
    <property type="term" value="F:nucleic acid binding"/>
    <property type="evidence" value="ECO:0007669"/>
    <property type="project" value="InterPro"/>
</dbReference>
<protein>
    <recommendedName>
        <fullName evidence="1">CSD domain-containing protein</fullName>
    </recommendedName>
</protein>
<sequence>MNALRIALIVLALAIFGCAGVVSAEEGTVKWFIKDKGFGFVTLDNGTDVFVHYSVVDGHFDVLHERERVSLTVVQGQRGPKAESVTRTSSWWYQWRQQKDKKRAESSLTIAEAFQWDRTLDLMREAAEANRSK</sequence>